<accession>A0A1Y5PQL4</accession>
<dbReference type="Pfam" id="PF01979">
    <property type="entry name" value="Amidohydro_1"/>
    <property type="match status" value="1"/>
</dbReference>
<protein>
    <submittedName>
        <fullName evidence="3">Amidohydrolase</fullName>
    </submittedName>
</protein>
<evidence type="ECO:0000256" key="1">
    <source>
        <dbReference type="SAM" id="SignalP"/>
    </source>
</evidence>
<dbReference type="InterPro" id="IPR032466">
    <property type="entry name" value="Metal_Hydrolase"/>
</dbReference>
<dbReference type="InterPro" id="IPR051781">
    <property type="entry name" value="Metallo-dep_Hydrolase"/>
</dbReference>
<dbReference type="Gene3D" id="2.30.40.10">
    <property type="entry name" value="Urease, subunit C, domain 1"/>
    <property type="match status" value="1"/>
</dbReference>
<dbReference type="PANTHER" id="PTHR43135">
    <property type="entry name" value="ALPHA-D-RIBOSE 1-METHYLPHOSPHONATE 5-TRIPHOSPHATE DIPHOSPHATASE"/>
    <property type="match status" value="1"/>
</dbReference>
<name>A0A1Y5PQL4_9SPHN</name>
<keyword evidence="1" id="KW-0732">Signal</keyword>
<feature type="domain" description="Amidohydrolase-related" evidence="2">
    <location>
        <begin position="77"/>
        <end position="412"/>
    </location>
</feature>
<feature type="signal peptide" evidence="1">
    <location>
        <begin position="1"/>
        <end position="21"/>
    </location>
</feature>
<feature type="chain" id="PRO_5012961028" evidence="1">
    <location>
        <begin position="22"/>
        <end position="446"/>
    </location>
</feature>
<dbReference type="PANTHER" id="PTHR43135:SF3">
    <property type="entry name" value="ALPHA-D-RIBOSE 1-METHYLPHOSPHONATE 5-TRIPHOSPHATE DIPHOSPHATASE"/>
    <property type="match status" value="1"/>
</dbReference>
<dbReference type="EMBL" id="LT598653">
    <property type="protein sequence ID" value="SBV32260.1"/>
    <property type="molecule type" value="Genomic_DNA"/>
</dbReference>
<sequence>MRAMLRALLTLWLLVAGTAFARAETIVFTDVNVVPMDRERVIPRTTVIVTDGVISSIGIKAKLPAGTPVIDGKGAWLVPGLADMHNHVTTRGDLTLLLANGVTTMLNMGEATNSFAGRTRIAVNKGEVPGPHIFTALAVDGDPQYGHLVIDTPEDARAIVGIAKANGYSFIKVYTNLSADAFAALAEEAKAQGVGIVGHNAKAVGLARQLAAGQAMVAHVEEFFYGFFPEPPADDPNAPPDDARIADAIALVKAHGAFVTSDLFNYRAIAAQFGKPEVVKAYLAAPEARYLSPGDRIGWAQSGYQKKAVDLSRRVAFEARFVKAMADAGVPLITGGDAPSIPGEVPGFALHEEIDAMLGAGLTPWQALSAATRTPGEFIAKTVPGAAKFGVVAPGYRAGLLLVADNPLENPATLRAPLGVMAGRRWYDAAALKTMLEDVAAKRVVP</sequence>
<reference evidence="3" key="1">
    <citation type="submission" date="2016-03" db="EMBL/GenBank/DDBJ databases">
        <authorList>
            <person name="Ploux O."/>
        </authorList>
    </citation>
    <scope>NUCLEOTIDE SEQUENCE</scope>
    <source>
        <strain evidence="3">UC10</strain>
    </source>
</reference>
<dbReference type="SUPFAM" id="SSF51338">
    <property type="entry name" value="Composite domain of metallo-dependent hydrolases"/>
    <property type="match status" value="1"/>
</dbReference>
<evidence type="ECO:0000259" key="2">
    <source>
        <dbReference type="Pfam" id="PF01979"/>
    </source>
</evidence>
<dbReference type="SUPFAM" id="SSF51556">
    <property type="entry name" value="Metallo-dependent hydrolases"/>
    <property type="match status" value="1"/>
</dbReference>
<evidence type="ECO:0000313" key="3">
    <source>
        <dbReference type="EMBL" id="SBV32260.1"/>
    </source>
</evidence>
<proteinExistence type="predicted"/>
<organism evidence="3">
    <name type="scientific">uncultured Sphingopyxis sp</name>
    <dbReference type="NCBI Taxonomy" id="310581"/>
    <lineage>
        <taxon>Bacteria</taxon>
        <taxon>Pseudomonadati</taxon>
        <taxon>Pseudomonadota</taxon>
        <taxon>Alphaproteobacteria</taxon>
        <taxon>Sphingomonadales</taxon>
        <taxon>Sphingomonadaceae</taxon>
        <taxon>Sphingopyxis</taxon>
        <taxon>environmental samples</taxon>
    </lineage>
</organism>
<dbReference type="InterPro" id="IPR006680">
    <property type="entry name" value="Amidohydro-rel"/>
</dbReference>
<dbReference type="AlphaFoldDB" id="A0A1Y5PQL4"/>
<dbReference type="GO" id="GO:0016810">
    <property type="term" value="F:hydrolase activity, acting on carbon-nitrogen (but not peptide) bonds"/>
    <property type="evidence" value="ECO:0007669"/>
    <property type="project" value="InterPro"/>
</dbReference>
<gene>
    <name evidence="3" type="ORF">SPPYR_1140</name>
</gene>
<dbReference type="KEGG" id="sphu:SPPYR_1140"/>
<dbReference type="Gene3D" id="3.20.20.140">
    <property type="entry name" value="Metal-dependent hydrolases"/>
    <property type="match status" value="1"/>
</dbReference>
<dbReference type="InterPro" id="IPR011059">
    <property type="entry name" value="Metal-dep_hydrolase_composite"/>
</dbReference>
<keyword evidence="3" id="KW-0378">Hydrolase</keyword>